<dbReference type="Gene3D" id="3.30.70.1820">
    <property type="entry name" value="L1 transposable element, RRM domain"/>
    <property type="match status" value="1"/>
</dbReference>
<accession>A0A147AN56</accession>
<name>A0A147AN56_FUNHE</name>
<evidence type="ECO:0000313" key="3">
    <source>
        <dbReference type="EMBL" id="JAQ90147.1"/>
    </source>
</evidence>
<evidence type="ECO:0000256" key="2">
    <source>
        <dbReference type="SAM" id="MobiDB-lite"/>
    </source>
</evidence>
<dbReference type="PANTHER" id="PTHR11505">
    <property type="entry name" value="L1 TRANSPOSABLE ELEMENT-RELATED"/>
    <property type="match status" value="1"/>
</dbReference>
<evidence type="ECO:0000256" key="1">
    <source>
        <dbReference type="SAM" id="Coils"/>
    </source>
</evidence>
<dbReference type="AlphaFoldDB" id="A0A147AN56"/>
<dbReference type="EMBL" id="GCES01096175">
    <property type="protein sequence ID" value="JAQ90147.1"/>
    <property type="molecule type" value="Transcribed_RNA"/>
</dbReference>
<evidence type="ECO:0000313" key="4">
    <source>
        <dbReference type="EMBL" id="JAR80014.1"/>
    </source>
</evidence>
<protein>
    <submittedName>
        <fullName evidence="3 4">Coagulation factor VIII</fullName>
    </submittedName>
</protein>
<feature type="coiled-coil region" evidence="1">
    <location>
        <begin position="78"/>
        <end position="112"/>
    </location>
</feature>
<proteinExistence type="predicted"/>
<dbReference type="InterPro" id="IPR004244">
    <property type="entry name" value="Transposase_22"/>
</dbReference>
<reference evidence="4" key="1">
    <citation type="submission" date="2015-01" db="EMBL/GenBank/DDBJ databases">
        <title>EvidentialGene: Evidence-directed Construction of Complete mRNA Transcriptomes without Genomes.</title>
        <authorList>
            <person name="Gilbert D.G."/>
        </authorList>
    </citation>
    <scope>NUCLEOTIDE SEQUENCE</scope>
</reference>
<dbReference type="Gene3D" id="1.20.5.340">
    <property type="match status" value="1"/>
</dbReference>
<sequence length="240" mass="27511">MSSTSTTKRKTEGHLVLTPTKSTSTKKGKMEQAAAENVIAVLKLAIEEQGTSIGKSIDDLKSSINFLSADIQDIKSTLQTTVSRVSKAEEKIQALENKVLELAREKKRWNLRLRGMPEEGTEDVRLKVVEVCQNIIPNYKEKLLEVIDSVHRLGKKHPTKPHPRDIIIQFSMKHFRNMIWKMAKNSGYLKQRNLLFKEDLSVEDREKRSRLWPIIQQARKDKKIAYFVGGRAFVDGKEIE</sequence>
<feature type="region of interest" description="Disordered" evidence="2">
    <location>
        <begin position="1"/>
        <end position="29"/>
    </location>
</feature>
<dbReference type="EMBL" id="GCES01006309">
    <property type="protein sequence ID" value="JAR80014.1"/>
    <property type="molecule type" value="Transcribed_RNA"/>
</dbReference>
<organism evidence="4">
    <name type="scientific">Fundulus heteroclitus</name>
    <name type="common">Killifish</name>
    <name type="synonym">Mummichog</name>
    <dbReference type="NCBI Taxonomy" id="8078"/>
    <lineage>
        <taxon>Eukaryota</taxon>
        <taxon>Metazoa</taxon>
        <taxon>Chordata</taxon>
        <taxon>Craniata</taxon>
        <taxon>Vertebrata</taxon>
        <taxon>Euteleostomi</taxon>
        <taxon>Actinopterygii</taxon>
        <taxon>Neopterygii</taxon>
        <taxon>Teleostei</taxon>
        <taxon>Neoteleostei</taxon>
        <taxon>Acanthomorphata</taxon>
        <taxon>Ovalentaria</taxon>
        <taxon>Atherinomorphae</taxon>
        <taxon>Cyprinodontiformes</taxon>
        <taxon>Fundulidae</taxon>
        <taxon>Fundulus</taxon>
    </lineage>
</organism>
<keyword evidence="1" id="KW-0175">Coiled coil</keyword>